<organism evidence="2 3">
    <name type="scientific">Eisenbergiella tayi</name>
    <dbReference type="NCBI Taxonomy" id="1432052"/>
    <lineage>
        <taxon>Bacteria</taxon>
        <taxon>Bacillati</taxon>
        <taxon>Bacillota</taxon>
        <taxon>Clostridia</taxon>
        <taxon>Lachnospirales</taxon>
        <taxon>Lachnospiraceae</taxon>
        <taxon>Eisenbergiella</taxon>
    </lineage>
</organism>
<dbReference type="InterPro" id="IPR001173">
    <property type="entry name" value="Glyco_trans_2-like"/>
</dbReference>
<gene>
    <name evidence="2" type="ORF">BEI63_22395</name>
</gene>
<dbReference type="SUPFAM" id="SSF53448">
    <property type="entry name" value="Nucleotide-diphospho-sugar transferases"/>
    <property type="match status" value="1"/>
</dbReference>
<dbReference type="PANTHER" id="PTHR48090:SF7">
    <property type="entry name" value="RFBJ PROTEIN"/>
    <property type="match status" value="1"/>
</dbReference>
<proteinExistence type="predicted"/>
<protein>
    <submittedName>
        <fullName evidence="2">Glycosyl transferase family 2</fullName>
    </submittedName>
</protein>
<dbReference type="GO" id="GO:0016740">
    <property type="term" value="F:transferase activity"/>
    <property type="evidence" value="ECO:0007669"/>
    <property type="project" value="UniProtKB-KW"/>
</dbReference>
<keyword evidence="2" id="KW-0808">Transferase</keyword>
<evidence type="ECO:0000313" key="2">
    <source>
        <dbReference type="EMBL" id="ODR49876.1"/>
    </source>
</evidence>
<dbReference type="RefSeq" id="WP_069410792.1">
    <property type="nucleotide sequence ID" value="NZ_DAWDRA010000242.1"/>
</dbReference>
<dbReference type="Proteomes" id="UP000094869">
    <property type="component" value="Unassembled WGS sequence"/>
</dbReference>
<dbReference type="Gene3D" id="3.90.550.10">
    <property type="entry name" value="Spore Coat Polysaccharide Biosynthesis Protein SpsA, Chain A"/>
    <property type="match status" value="1"/>
</dbReference>
<sequence length="234" mass="26726">MDFSVVIPCYNEKENIPMLLDGFARALQGKEDWVEVILVDNGSTDGSGEVLDKLLPGYPFARTVRVEINQGYGYGILRGLQAAKGNYVGWTHADLQTDPADIPKACQLIKEGGEACYVKGKRIGRPWSDVFFTKGMGLFETIFLGCPLQDINAQPNFFPREFYESWENPPYDFSLDLYAYYMAQKKELKLCRFPVEFTRRLYGSSHWNTGLVSKWKFIKRTVDFSVRLKKGGIR</sequence>
<dbReference type="CDD" id="cd04179">
    <property type="entry name" value="DPM_DPG-synthase_like"/>
    <property type="match status" value="1"/>
</dbReference>
<evidence type="ECO:0000259" key="1">
    <source>
        <dbReference type="Pfam" id="PF00535"/>
    </source>
</evidence>
<comment type="caution">
    <text evidence="2">The sequence shown here is derived from an EMBL/GenBank/DDBJ whole genome shotgun (WGS) entry which is preliminary data.</text>
</comment>
<evidence type="ECO:0000313" key="3">
    <source>
        <dbReference type="Proteomes" id="UP000094869"/>
    </source>
</evidence>
<keyword evidence="3" id="KW-1185">Reference proteome</keyword>
<dbReference type="Pfam" id="PF00535">
    <property type="entry name" value="Glycos_transf_2"/>
    <property type="match status" value="1"/>
</dbReference>
<dbReference type="InterPro" id="IPR050256">
    <property type="entry name" value="Glycosyltransferase_2"/>
</dbReference>
<dbReference type="PANTHER" id="PTHR48090">
    <property type="entry name" value="UNDECAPRENYL-PHOSPHATE 4-DEOXY-4-FORMAMIDO-L-ARABINOSE TRANSFERASE-RELATED"/>
    <property type="match status" value="1"/>
</dbReference>
<dbReference type="EMBL" id="MEHD01000036">
    <property type="protein sequence ID" value="ODR49876.1"/>
    <property type="molecule type" value="Genomic_DNA"/>
</dbReference>
<accession>A0ABX3AAM0</accession>
<dbReference type="InterPro" id="IPR029044">
    <property type="entry name" value="Nucleotide-diphossugar_trans"/>
</dbReference>
<reference evidence="2 3" key="1">
    <citation type="submission" date="2016-08" db="EMBL/GenBank/DDBJ databases">
        <title>Characterization of Isolates of Eisenbergiella tayi Derived from Blood Cultures, Using Whole Genome Sequencing.</title>
        <authorList>
            <person name="Bernier A.-M."/>
            <person name="Burdz T."/>
            <person name="Wiebe D."/>
            <person name="Bernard K."/>
        </authorList>
    </citation>
    <scope>NUCLEOTIDE SEQUENCE [LARGE SCALE GENOMIC DNA]</scope>
    <source>
        <strain evidence="2 3">NML120146</strain>
    </source>
</reference>
<feature type="domain" description="Glycosyltransferase 2-like" evidence="1">
    <location>
        <begin position="4"/>
        <end position="128"/>
    </location>
</feature>
<name>A0ABX3AAM0_9FIRM</name>